<feature type="region of interest" description="Disordered" evidence="6">
    <location>
        <begin position="416"/>
        <end position="440"/>
    </location>
</feature>
<accession>A0A1B6M3P7</accession>
<evidence type="ECO:0000313" key="10">
    <source>
        <dbReference type="EMBL" id="JAT30555.1"/>
    </source>
</evidence>
<gene>
    <name evidence="10" type="ORF">g.51589</name>
</gene>
<evidence type="ECO:0000256" key="5">
    <source>
        <dbReference type="RuleBase" id="RU004453"/>
    </source>
</evidence>
<dbReference type="GO" id="GO:0008061">
    <property type="term" value="F:chitin binding"/>
    <property type="evidence" value="ECO:0007669"/>
    <property type="project" value="InterPro"/>
</dbReference>
<keyword evidence="7" id="KW-1133">Transmembrane helix</keyword>
<evidence type="ECO:0000256" key="2">
    <source>
        <dbReference type="ARBA" id="ARBA00023157"/>
    </source>
</evidence>
<feature type="transmembrane region" description="Helical" evidence="7">
    <location>
        <begin position="443"/>
        <end position="464"/>
    </location>
</feature>
<dbReference type="GO" id="GO:0005576">
    <property type="term" value="C:extracellular region"/>
    <property type="evidence" value="ECO:0007669"/>
    <property type="project" value="TreeGrafter"/>
</dbReference>
<dbReference type="SMART" id="SM00636">
    <property type="entry name" value="Glyco_18"/>
    <property type="match status" value="1"/>
</dbReference>
<keyword evidence="3 4" id="KW-0326">Glycosidase</keyword>
<dbReference type="Gene3D" id="3.20.20.80">
    <property type="entry name" value="Glycosidases"/>
    <property type="match status" value="1"/>
</dbReference>
<keyword evidence="1 4" id="KW-0378">Hydrolase</keyword>
<name>A0A1B6M3P7_9HEMI</name>
<feature type="chain" id="PRO_5008587858" description="GH18 domain-containing protein" evidence="8">
    <location>
        <begin position="21"/>
        <end position="465"/>
    </location>
</feature>
<dbReference type="PANTHER" id="PTHR11177">
    <property type="entry name" value="CHITINASE"/>
    <property type="match status" value="1"/>
</dbReference>
<keyword evidence="7" id="KW-0812">Transmembrane</keyword>
<reference evidence="10" key="1">
    <citation type="submission" date="2015-11" db="EMBL/GenBank/DDBJ databases">
        <title>De novo transcriptome assembly of four potential Pierce s Disease insect vectors from Arizona vineyards.</title>
        <authorList>
            <person name="Tassone E.E."/>
        </authorList>
    </citation>
    <scope>NUCLEOTIDE SEQUENCE</scope>
</reference>
<comment type="similarity">
    <text evidence="5">Belongs to the glycosyl hydrolase 18 family.</text>
</comment>
<keyword evidence="2" id="KW-1015">Disulfide bond</keyword>
<dbReference type="InterPro" id="IPR050314">
    <property type="entry name" value="Glycosyl_Hydrlase_18"/>
</dbReference>
<feature type="domain" description="GH18" evidence="9">
    <location>
        <begin position="34"/>
        <end position="408"/>
    </location>
</feature>
<evidence type="ECO:0000256" key="4">
    <source>
        <dbReference type="RuleBase" id="RU000489"/>
    </source>
</evidence>
<dbReference type="CDD" id="cd02872">
    <property type="entry name" value="GH18_chitolectin_chitotriosidase"/>
    <property type="match status" value="1"/>
</dbReference>
<evidence type="ECO:0000259" key="9">
    <source>
        <dbReference type="PROSITE" id="PS51910"/>
    </source>
</evidence>
<dbReference type="AlphaFoldDB" id="A0A1B6M3P7"/>
<proteinExistence type="inferred from homology"/>
<evidence type="ECO:0000256" key="7">
    <source>
        <dbReference type="SAM" id="Phobius"/>
    </source>
</evidence>
<dbReference type="InterPro" id="IPR017853">
    <property type="entry name" value="GH"/>
</dbReference>
<keyword evidence="8" id="KW-0732">Signal</keyword>
<dbReference type="Gene3D" id="3.10.50.10">
    <property type="match status" value="1"/>
</dbReference>
<dbReference type="GO" id="GO:0005975">
    <property type="term" value="P:carbohydrate metabolic process"/>
    <property type="evidence" value="ECO:0007669"/>
    <property type="project" value="InterPro"/>
</dbReference>
<dbReference type="Pfam" id="PF00704">
    <property type="entry name" value="Glyco_hydro_18"/>
    <property type="match status" value="1"/>
</dbReference>
<dbReference type="PROSITE" id="PS51910">
    <property type="entry name" value="GH18_2"/>
    <property type="match status" value="1"/>
</dbReference>
<dbReference type="SUPFAM" id="SSF51445">
    <property type="entry name" value="(Trans)glycosidases"/>
    <property type="match status" value="1"/>
</dbReference>
<evidence type="ECO:0000256" key="1">
    <source>
        <dbReference type="ARBA" id="ARBA00022801"/>
    </source>
</evidence>
<dbReference type="InterPro" id="IPR011583">
    <property type="entry name" value="Chitinase_II/V-like_cat"/>
</dbReference>
<evidence type="ECO:0000256" key="3">
    <source>
        <dbReference type="ARBA" id="ARBA00023295"/>
    </source>
</evidence>
<dbReference type="SUPFAM" id="SSF54556">
    <property type="entry name" value="Chitinase insertion domain"/>
    <property type="match status" value="1"/>
</dbReference>
<protein>
    <recommendedName>
        <fullName evidence="9">GH18 domain-containing protein</fullName>
    </recommendedName>
</protein>
<dbReference type="EMBL" id="GEBQ01009422">
    <property type="protein sequence ID" value="JAT30555.1"/>
    <property type="molecule type" value="Transcribed_RNA"/>
</dbReference>
<dbReference type="PANTHER" id="PTHR11177:SF403">
    <property type="entry name" value="CHITINASE 2-RELATED"/>
    <property type="match status" value="1"/>
</dbReference>
<dbReference type="GO" id="GO:0004568">
    <property type="term" value="F:chitinase activity"/>
    <property type="evidence" value="ECO:0007669"/>
    <property type="project" value="UniProtKB-ARBA"/>
</dbReference>
<keyword evidence="7" id="KW-0472">Membrane</keyword>
<dbReference type="PROSITE" id="PS01095">
    <property type="entry name" value="GH18_1"/>
    <property type="match status" value="1"/>
</dbReference>
<organism evidence="10">
    <name type="scientific">Graphocephala atropunctata</name>
    <dbReference type="NCBI Taxonomy" id="36148"/>
    <lineage>
        <taxon>Eukaryota</taxon>
        <taxon>Metazoa</taxon>
        <taxon>Ecdysozoa</taxon>
        <taxon>Arthropoda</taxon>
        <taxon>Hexapoda</taxon>
        <taxon>Insecta</taxon>
        <taxon>Pterygota</taxon>
        <taxon>Neoptera</taxon>
        <taxon>Paraneoptera</taxon>
        <taxon>Hemiptera</taxon>
        <taxon>Auchenorrhyncha</taxon>
        <taxon>Membracoidea</taxon>
        <taxon>Cicadellidae</taxon>
        <taxon>Cicadellinae</taxon>
        <taxon>Cicadellini</taxon>
        <taxon>Graphocephala</taxon>
    </lineage>
</organism>
<dbReference type="InterPro" id="IPR001579">
    <property type="entry name" value="Glyco_hydro_18_chit_AS"/>
</dbReference>
<dbReference type="FunFam" id="3.10.50.10:FF:000001">
    <property type="entry name" value="Chitinase 3-like 1"/>
    <property type="match status" value="1"/>
</dbReference>
<dbReference type="GO" id="GO:0006032">
    <property type="term" value="P:chitin catabolic process"/>
    <property type="evidence" value="ECO:0007669"/>
    <property type="project" value="TreeGrafter"/>
</dbReference>
<evidence type="ECO:0000256" key="6">
    <source>
        <dbReference type="SAM" id="MobiDB-lite"/>
    </source>
</evidence>
<evidence type="ECO:0000256" key="8">
    <source>
        <dbReference type="SAM" id="SignalP"/>
    </source>
</evidence>
<sequence length="465" mass="52715">MARMCLLAFFLYVLCQMSNSLSVISKEDKPSHDRVVACYVSTWARYRTDHGQFTIDDIDPSLCTHLIYAFAGLDNITSTIKSLDPYNDLEENYGLGSYKKMADLRKKYPHLTVSLAIGGWNEGSLNYSILTADVEKRKLFIDSVIQFMRMYGFNGFDLDWEFPAKRGGAPEDKDNFVALVKELHTALSPEGWSLTAALGAGKDTMEVAYDLAQLNQYLDHVHLMCYDYHGKWDSKTGPNAPLHSADPEDINTVEYSVKYMLQQGIEPRKLVLGLPMYGRTFLLQNESQGERLGAPSMSTAFSGPYTKEDGFMGYNEICEELQNKNSSWKKSWDESTLTPFAVNGQKVIVYDDKESIKHKVKYAMEQQLGGLMIWSIDIDDFRGDCVAQNEEKTKFQLLRSVNEAIVSSLKEIDVEREKEKEKSQTTSTTTEQTRKDTDKPSKATILSTSALLVSIVMIIIPWFYL</sequence>
<dbReference type="InterPro" id="IPR029070">
    <property type="entry name" value="Chitinase_insertion_sf"/>
</dbReference>
<dbReference type="InterPro" id="IPR001223">
    <property type="entry name" value="Glyco_hydro18_cat"/>
</dbReference>
<feature type="signal peptide" evidence="8">
    <location>
        <begin position="1"/>
        <end position="20"/>
    </location>
</feature>